<dbReference type="AlphaFoldDB" id="A0A645FM59"/>
<gene>
    <name evidence="5" type="primary">rpmH_18</name>
    <name evidence="5" type="ORF">SDC9_162075</name>
</gene>
<feature type="compositionally biased region" description="Basic residues" evidence="4">
    <location>
        <begin position="28"/>
        <end position="44"/>
    </location>
</feature>
<dbReference type="PROSITE" id="PS00784">
    <property type="entry name" value="RIBOSOMAL_L34"/>
    <property type="match status" value="1"/>
</dbReference>
<dbReference type="InterPro" id="IPR020939">
    <property type="entry name" value="Ribosomal_bL34_CS"/>
</dbReference>
<evidence type="ECO:0000256" key="2">
    <source>
        <dbReference type="ARBA" id="ARBA00022980"/>
    </source>
</evidence>
<dbReference type="GO" id="GO:1990904">
    <property type="term" value="C:ribonucleoprotein complex"/>
    <property type="evidence" value="ECO:0007669"/>
    <property type="project" value="UniProtKB-KW"/>
</dbReference>
<proteinExistence type="inferred from homology"/>
<dbReference type="GO" id="GO:0006412">
    <property type="term" value="P:translation"/>
    <property type="evidence" value="ECO:0007669"/>
    <property type="project" value="InterPro"/>
</dbReference>
<evidence type="ECO:0000256" key="1">
    <source>
        <dbReference type="ARBA" id="ARBA00010111"/>
    </source>
</evidence>
<dbReference type="EMBL" id="VSSQ01061410">
    <property type="protein sequence ID" value="MPN14746.1"/>
    <property type="molecule type" value="Genomic_DNA"/>
</dbReference>
<comment type="caution">
    <text evidence="5">The sequence shown here is derived from an EMBL/GenBank/DDBJ whole genome shotgun (WGS) entry which is preliminary data.</text>
</comment>
<keyword evidence="2 5" id="KW-0689">Ribosomal protein</keyword>
<dbReference type="Gene3D" id="1.10.287.3980">
    <property type="match status" value="1"/>
</dbReference>
<accession>A0A645FM59</accession>
<organism evidence="5">
    <name type="scientific">bioreactor metagenome</name>
    <dbReference type="NCBI Taxonomy" id="1076179"/>
    <lineage>
        <taxon>unclassified sequences</taxon>
        <taxon>metagenomes</taxon>
        <taxon>ecological metagenomes</taxon>
    </lineage>
</organism>
<evidence type="ECO:0000256" key="3">
    <source>
        <dbReference type="ARBA" id="ARBA00023274"/>
    </source>
</evidence>
<protein>
    <submittedName>
        <fullName evidence="5">50S ribosomal protein L34</fullName>
    </submittedName>
</protein>
<dbReference type="PANTHER" id="PTHR14503:SF4">
    <property type="entry name" value="LARGE RIBOSOMAL SUBUNIT PROTEIN BL34M"/>
    <property type="match status" value="1"/>
</dbReference>
<dbReference type="HAMAP" id="MF_00391">
    <property type="entry name" value="Ribosomal_bL34"/>
    <property type="match status" value="1"/>
</dbReference>
<sequence length="44" mass="5488">MKRTYQPKKRHRSKEHGFRKRMSDRNGRKVLARRRAKGRKMLSY</sequence>
<dbReference type="PANTHER" id="PTHR14503">
    <property type="entry name" value="MITOCHONDRIAL RIBOSOMAL PROTEIN 34 FAMILY MEMBER"/>
    <property type="match status" value="1"/>
</dbReference>
<dbReference type="InterPro" id="IPR000271">
    <property type="entry name" value="Ribosomal_bL34"/>
</dbReference>
<feature type="region of interest" description="Disordered" evidence="4">
    <location>
        <begin position="1"/>
        <end position="44"/>
    </location>
</feature>
<dbReference type="Pfam" id="PF00468">
    <property type="entry name" value="Ribosomal_L34"/>
    <property type="match status" value="1"/>
</dbReference>
<dbReference type="NCBIfam" id="TIGR01030">
    <property type="entry name" value="rpmH_bact"/>
    <property type="match status" value="1"/>
</dbReference>
<comment type="similarity">
    <text evidence="1">Belongs to the bacterial ribosomal protein bL34 family.</text>
</comment>
<evidence type="ECO:0000313" key="5">
    <source>
        <dbReference type="EMBL" id="MPN14746.1"/>
    </source>
</evidence>
<keyword evidence="3" id="KW-0687">Ribonucleoprotein</keyword>
<reference evidence="5" key="1">
    <citation type="submission" date="2019-08" db="EMBL/GenBank/DDBJ databases">
        <authorList>
            <person name="Kucharzyk K."/>
            <person name="Murdoch R.W."/>
            <person name="Higgins S."/>
            <person name="Loffler F."/>
        </authorList>
    </citation>
    <scope>NUCLEOTIDE SEQUENCE</scope>
</reference>
<dbReference type="FunFam" id="1.10.287.3980:FF:000001">
    <property type="entry name" value="Mitochondrial ribosomal protein L34"/>
    <property type="match status" value="1"/>
</dbReference>
<name>A0A645FM59_9ZZZZ</name>
<dbReference type="GO" id="GO:0003735">
    <property type="term" value="F:structural constituent of ribosome"/>
    <property type="evidence" value="ECO:0007669"/>
    <property type="project" value="InterPro"/>
</dbReference>
<feature type="compositionally biased region" description="Basic residues" evidence="4">
    <location>
        <begin position="1"/>
        <end position="20"/>
    </location>
</feature>
<dbReference type="GO" id="GO:0005840">
    <property type="term" value="C:ribosome"/>
    <property type="evidence" value="ECO:0007669"/>
    <property type="project" value="UniProtKB-KW"/>
</dbReference>
<evidence type="ECO:0000256" key="4">
    <source>
        <dbReference type="SAM" id="MobiDB-lite"/>
    </source>
</evidence>